<evidence type="ECO:0000256" key="2">
    <source>
        <dbReference type="ARBA" id="ARBA00022741"/>
    </source>
</evidence>
<dbReference type="GO" id="GO:0006952">
    <property type="term" value="P:defense response"/>
    <property type="evidence" value="ECO:0007669"/>
    <property type="project" value="UniProtKB-KW"/>
</dbReference>
<keyword evidence="4" id="KW-0067">ATP-binding</keyword>
<protein>
    <submittedName>
        <fullName evidence="6">Disease resistance protein</fullName>
    </submittedName>
</protein>
<evidence type="ECO:0000259" key="5">
    <source>
        <dbReference type="Pfam" id="PF00931"/>
    </source>
</evidence>
<dbReference type="Gene3D" id="3.40.50.300">
    <property type="entry name" value="P-loop containing nucleotide triphosphate hydrolases"/>
    <property type="match status" value="1"/>
</dbReference>
<comment type="caution">
    <text evidence="6">The sequence shown here is derived from an EMBL/GenBank/DDBJ whole genome shotgun (WGS) entry which is preliminary data.</text>
</comment>
<organism evidence="6">
    <name type="scientific">Sesamum angustifolium</name>
    <dbReference type="NCBI Taxonomy" id="2727405"/>
    <lineage>
        <taxon>Eukaryota</taxon>
        <taxon>Viridiplantae</taxon>
        <taxon>Streptophyta</taxon>
        <taxon>Embryophyta</taxon>
        <taxon>Tracheophyta</taxon>
        <taxon>Spermatophyta</taxon>
        <taxon>Magnoliopsida</taxon>
        <taxon>eudicotyledons</taxon>
        <taxon>Gunneridae</taxon>
        <taxon>Pentapetalae</taxon>
        <taxon>asterids</taxon>
        <taxon>lamiids</taxon>
        <taxon>Lamiales</taxon>
        <taxon>Pedaliaceae</taxon>
        <taxon>Sesamum</taxon>
    </lineage>
</organism>
<dbReference type="PANTHER" id="PTHR36766:SF64">
    <property type="entry name" value="OS12G0206100 PROTEIN"/>
    <property type="match status" value="1"/>
</dbReference>
<dbReference type="PRINTS" id="PR00364">
    <property type="entry name" value="DISEASERSIST"/>
</dbReference>
<dbReference type="PANTHER" id="PTHR36766">
    <property type="entry name" value="PLANT BROAD-SPECTRUM MILDEW RESISTANCE PROTEIN RPW8"/>
    <property type="match status" value="1"/>
</dbReference>
<evidence type="ECO:0000313" key="6">
    <source>
        <dbReference type="EMBL" id="KAL0305097.1"/>
    </source>
</evidence>
<gene>
    <name evidence="6" type="ORF">Sangu_3051300</name>
</gene>
<comment type="similarity">
    <text evidence="1">Belongs to the disease resistance NB-LRR family.</text>
</comment>
<dbReference type="GO" id="GO:0005524">
    <property type="term" value="F:ATP binding"/>
    <property type="evidence" value="ECO:0007669"/>
    <property type="project" value="UniProtKB-KW"/>
</dbReference>
<evidence type="ECO:0000256" key="4">
    <source>
        <dbReference type="ARBA" id="ARBA00022840"/>
    </source>
</evidence>
<dbReference type="Pfam" id="PF00931">
    <property type="entry name" value="NB-ARC"/>
    <property type="match status" value="1"/>
</dbReference>
<keyword evidence="3" id="KW-0611">Plant defense</keyword>
<evidence type="ECO:0000256" key="1">
    <source>
        <dbReference type="ARBA" id="ARBA00008894"/>
    </source>
</evidence>
<dbReference type="AlphaFoldDB" id="A0AAW2KFA9"/>
<dbReference type="InterPro" id="IPR027417">
    <property type="entry name" value="P-loop_NTPase"/>
</dbReference>
<dbReference type="EMBL" id="JACGWK010000150">
    <property type="protein sequence ID" value="KAL0305097.1"/>
    <property type="molecule type" value="Genomic_DNA"/>
</dbReference>
<feature type="domain" description="NB-ARC" evidence="5">
    <location>
        <begin position="37"/>
        <end position="196"/>
    </location>
</feature>
<evidence type="ECO:0000256" key="3">
    <source>
        <dbReference type="ARBA" id="ARBA00022821"/>
    </source>
</evidence>
<accession>A0AAW2KFA9</accession>
<proteinExistence type="inferred from homology"/>
<sequence>MNKGESSSKFVDDTDWSRKRYGHEIEKYFVGMKEDVKLLESLLESDDISNGLISICGMGGLGKTTLATKVYQGEAAERCFEARALICIGQQCQPKSVLQGVLKQLLPHAGEEQDENELVRKLYSIQKERKCLVVLDDIWKIDHWNSLSPAFPILESCSKVLLTTRNQNIASTGYIHMLGCFSEDEGWELLQQIALPSHCLQG</sequence>
<dbReference type="SUPFAM" id="SSF52540">
    <property type="entry name" value="P-loop containing nucleoside triphosphate hydrolases"/>
    <property type="match status" value="1"/>
</dbReference>
<name>A0AAW2KFA9_9LAMI</name>
<keyword evidence="2" id="KW-0547">Nucleotide-binding</keyword>
<reference evidence="6" key="1">
    <citation type="submission" date="2020-06" db="EMBL/GenBank/DDBJ databases">
        <authorList>
            <person name="Li T."/>
            <person name="Hu X."/>
            <person name="Zhang T."/>
            <person name="Song X."/>
            <person name="Zhang H."/>
            <person name="Dai N."/>
            <person name="Sheng W."/>
            <person name="Hou X."/>
            <person name="Wei L."/>
        </authorList>
    </citation>
    <scope>NUCLEOTIDE SEQUENCE</scope>
    <source>
        <strain evidence="6">G01</strain>
        <tissue evidence="6">Leaf</tissue>
    </source>
</reference>
<reference evidence="6" key="2">
    <citation type="journal article" date="2024" name="Plant">
        <title>Genomic evolution and insights into agronomic trait innovations of Sesamum species.</title>
        <authorList>
            <person name="Miao H."/>
            <person name="Wang L."/>
            <person name="Qu L."/>
            <person name="Liu H."/>
            <person name="Sun Y."/>
            <person name="Le M."/>
            <person name="Wang Q."/>
            <person name="Wei S."/>
            <person name="Zheng Y."/>
            <person name="Lin W."/>
            <person name="Duan Y."/>
            <person name="Cao H."/>
            <person name="Xiong S."/>
            <person name="Wang X."/>
            <person name="Wei L."/>
            <person name="Li C."/>
            <person name="Ma Q."/>
            <person name="Ju M."/>
            <person name="Zhao R."/>
            <person name="Li G."/>
            <person name="Mu C."/>
            <person name="Tian Q."/>
            <person name="Mei H."/>
            <person name="Zhang T."/>
            <person name="Gao T."/>
            <person name="Zhang H."/>
        </authorList>
    </citation>
    <scope>NUCLEOTIDE SEQUENCE</scope>
    <source>
        <strain evidence="6">G01</strain>
    </source>
</reference>
<dbReference type="GO" id="GO:0043531">
    <property type="term" value="F:ADP binding"/>
    <property type="evidence" value="ECO:0007669"/>
    <property type="project" value="InterPro"/>
</dbReference>
<dbReference type="InterPro" id="IPR002182">
    <property type="entry name" value="NB-ARC"/>
</dbReference>
<dbReference type="FunFam" id="3.40.50.300:FF:001091">
    <property type="entry name" value="Probable disease resistance protein At1g61300"/>
    <property type="match status" value="1"/>
</dbReference>